<organism evidence="2 3">
    <name type="scientific">Actinoallomurus acaciae</name>
    <dbReference type="NCBI Taxonomy" id="502577"/>
    <lineage>
        <taxon>Bacteria</taxon>
        <taxon>Bacillati</taxon>
        <taxon>Actinomycetota</taxon>
        <taxon>Actinomycetes</taxon>
        <taxon>Streptosporangiales</taxon>
        <taxon>Thermomonosporaceae</taxon>
        <taxon>Actinoallomurus</taxon>
    </lineage>
</organism>
<dbReference type="RefSeq" id="WP_378213695.1">
    <property type="nucleotide sequence ID" value="NZ_JBHLZP010001103.1"/>
</dbReference>
<evidence type="ECO:0000313" key="3">
    <source>
        <dbReference type="Proteomes" id="UP001589627"/>
    </source>
</evidence>
<sequence>MTRHVVVIGAGPAGLAAATAAVRAGARVTLVDAT</sequence>
<feature type="non-terminal residue" evidence="2">
    <location>
        <position position="34"/>
    </location>
</feature>
<keyword evidence="3" id="KW-1185">Reference proteome</keyword>
<reference evidence="2 3" key="1">
    <citation type="submission" date="2024-09" db="EMBL/GenBank/DDBJ databases">
        <authorList>
            <person name="Sun Q."/>
            <person name="Mori K."/>
        </authorList>
    </citation>
    <scope>NUCLEOTIDE SEQUENCE [LARGE SCALE GENOMIC DNA]</scope>
    <source>
        <strain evidence="2 3">TBRC 0563</strain>
    </source>
</reference>
<protein>
    <submittedName>
        <fullName evidence="2">FAD-dependent oxidoreductase</fullName>
    </submittedName>
</protein>
<dbReference type="Gene3D" id="3.40.50.720">
    <property type="entry name" value="NAD(P)-binding Rossmann-like Domain"/>
    <property type="match status" value="1"/>
</dbReference>
<feature type="domain" description="FAD/NAD(P)-binding" evidence="1">
    <location>
        <begin position="4"/>
        <end position="32"/>
    </location>
</feature>
<accession>A0ABV5Z2E2</accession>
<dbReference type="Pfam" id="PF07992">
    <property type="entry name" value="Pyr_redox_2"/>
    <property type="match status" value="1"/>
</dbReference>
<dbReference type="Proteomes" id="UP001589627">
    <property type="component" value="Unassembled WGS sequence"/>
</dbReference>
<comment type="caution">
    <text evidence="2">The sequence shown here is derived from an EMBL/GenBank/DDBJ whole genome shotgun (WGS) entry which is preliminary data.</text>
</comment>
<name>A0ABV5Z2E2_9ACTN</name>
<proteinExistence type="predicted"/>
<dbReference type="SUPFAM" id="SSF51971">
    <property type="entry name" value="Nucleotide-binding domain"/>
    <property type="match status" value="1"/>
</dbReference>
<evidence type="ECO:0000259" key="1">
    <source>
        <dbReference type="Pfam" id="PF07992"/>
    </source>
</evidence>
<dbReference type="EMBL" id="JBHLZP010001103">
    <property type="protein sequence ID" value="MFB9840469.1"/>
    <property type="molecule type" value="Genomic_DNA"/>
</dbReference>
<evidence type="ECO:0000313" key="2">
    <source>
        <dbReference type="EMBL" id="MFB9840469.1"/>
    </source>
</evidence>
<gene>
    <name evidence="2" type="ORF">ACFFNX_50835</name>
</gene>
<dbReference type="InterPro" id="IPR023753">
    <property type="entry name" value="FAD/NAD-binding_dom"/>
</dbReference>